<evidence type="ECO:0000259" key="11">
    <source>
        <dbReference type="PROSITE" id="PS50042"/>
    </source>
</evidence>
<dbReference type="GO" id="GO:0034236">
    <property type="term" value="F:protein kinase A catalytic subunit binding"/>
    <property type="evidence" value="ECO:0007669"/>
    <property type="project" value="TreeGrafter"/>
</dbReference>
<keyword evidence="13" id="KW-1185">Reference proteome</keyword>
<dbReference type="PANTHER" id="PTHR11635">
    <property type="entry name" value="CAMP-DEPENDENT PROTEIN KINASE REGULATORY CHAIN"/>
    <property type="match status" value="1"/>
</dbReference>
<feature type="compositionally biased region" description="Low complexity" evidence="10">
    <location>
        <begin position="465"/>
        <end position="479"/>
    </location>
</feature>
<dbReference type="InterPro" id="IPR018488">
    <property type="entry name" value="cNMP-bd_CS"/>
</dbReference>
<dbReference type="GO" id="GO:0033554">
    <property type="term" value="P:cellular response to stress"/>
    <property type="evidence" value="ECO:0007669"/>
    <property type="project" value="UniProtKB-ARBA"/>
</dbReference>
<evidence type="ECO:0000256" key="6">
    <source>
        <dbReference type="ARBA" id="ARBA00022741"/>
    </source>
</evidence>
<keyword evidence="5" id="KW-0677">Repeat</keyword>
<evidence type="ECO:0000256" key="1">
    <source>
        <dbReference type="ARBA" id="ARBA00005753"/>
    </source>
</evidence>
<dbReference type="PIRSF" id="PIRSF000548">
    <property type="entry name" value="PK_regulatory"/>
    <property type="match status" value="1"/>
</dbReference>
<evidence type="ECO:0000313" key="12">
    <source>
        <dbReference type="EMBL" id="PWN97437.1"/>
    </source>
</evidence>
<dbReference type="RefSeq" id="XP_025597716.1">
    <property type="nucleotide sequence ID" value="XM_025740255.1"/>
</dbReference>
<keyword evidence="6 8" id="KW-0547">Nucleotide-binding</keyword>
<evidence type="ECO:0000256" key="3">
    <source>
        <dbReference type="ARBA" id="ARBA00022553"/>
    </source>
</evidence>
<reference evidence="12 13" key="1">
    <citation type="journal article" date="2018" name="Mol. Biol. Evol.">
        <title>Broad Genomic Sampling Reveals a Smut Pathogenic Ancestry of the Fungal Clade Ustilaginomycotina.</title>
        <authorList>
            <person name="Kijpornyongpan T."/>
            <person name="Mondo S.J."/>
            <person name="Barry K."/>
            <person name="Sandor L."/>
            <person name="Lee J."/>
            <person name="Lipzen A."/>
            <person name="Pangilinan J."/>
            <person name="LaButti K."/>
            <person name="Hainaut M."/>
            <person name="Henrissat B."/>
            <person name="Grigoriev I.V."/>
            <person name="Spatafora J.W."/>
            <person name="Aime M.C."/>
        </authorList>
    </citation>
    <scope>NUCLEOTIDE SEQUENCE [LARGE SCALE GENOMIC DNA]</scope>
    <source>
        <strain evidence="12 13">MCA 4186</strain>
    </source>
</reference>
<evidence type="ECO:0000256" key="8">
    <source>
        <dbReference type="PIRNR" id="PIRNR000548"/>
    </source>
</evidence>
<dbReference type="EMBL" id="KZ819295">
    <property type="protein sequence ID" value="PWN97437.1"/>
    <property type="molecule type" value="Genomic_DNA"/>
</dbReference>
<dbReference type="OrthoDB" id="417078at2759"/>
<dbReference type="CDD" id="cd00038">
    <property type="entry name" value="CAP_ED"/>
    <property type="match status" value="2"/>
</dbReference>
<evidence type="ECO:0000256" key="2">
    <source>
        <dbReference type="ARBA" id="ARBA00020355"/>
    </source>
</evidence>
<name>A0A316Z6M8_9BASI</name>
<dbReference type="CDD" id="cd12098">
    <property type="entry name" value="DD_R_ScPKA-like"/>
    <property type="match status" value="1"/>
</dbReference>
<dbReference type="Pfam" id="PF00027">
    <property type="entry name" value="cNMP_binding"/>
    <property type="match status" value="2"/>
</dbReference>
<dbReference type="InterPro" id="IPR003117">
    <property type="entry name" value="cAMP_dep_PK_reg_su_I/II_a/b"/>
</dbReference>
<evidence type="ECO:0000256" key="9">
    <source>
        <dbReference type="PIRSR" id="PIRSR000548-1"/>
    </source>
</evidence>
<dbReference type="STRING" id="58919.A0A316Z6M8"/>
<feature type="region of interest" description="Disordered" evidence="10">
    <location>
        <begin position="465"/>
        <end position="522"/>
    </location>
</feature>
<feature type="region of interest" description="Disordered" evidence="10">
    <location>
        <begin position="111"/>
        <end position="146"/>
    </location>
</feature>
<feature type="binding site" evidence="9">
    <location>
        <position position="408"/>
    </location>
    <ligand>
        <name>3',5'-cyclic AMP</name>
        <dbReference type="ChEBI" id="CHEBI:58165"/>
        <label>2</label>
    </ligand>
</feature>
<dbReference type="InterPro" id="IPR014710">
    <property type="entry name" value="RmlC-like_jellyroll"/>
</dbReference>
<accession>A0A316Z6M8</accession>
<keyword evidence="7 8" id="KW-0114">cAMP</keyword>
<dbReference type="Pfam" id="PF02197">
    <property type="entry name" value="RIIa"/>
    <property type="match status" value="1"/>
</dbReference>
<dbReference type="PANTHER" id="PTHR11635:SF152">
    <property type="entry name" value="CAMP-DEPENDENT PROTEIN KINASE TYPE I REGULATORY SUBUNIT-RELATED"/>
    <property type="match status" value="1"/>
</dbReference>
<sequence>MSLPHDYASILNDLNRDVIRFRPLDALQFCANWFARRLEDERKAALAQSAAAAAESDSAPAAAPSPFAAASPFASGSSSSAAASGTPFGNANPFGSAPGAAPAFSFDPPSRSASIASSAGAPAAAHDGDDDDALHPGLAPSPGYNLGRRTSVSAESLAPSAPSDGVAAPKLVIPKSDSQMARIRASIASNVLFRNLDAEQEADVLNAMKEVHVAPGEAVIRQGDQGDYFYVVESGSFDIYVRSTSAPSTSSAGTSDDDARVAGGDAASLGDKKAVAGPSSSFGELALLYAQPRAASVLATQASVLWALDRITFRSILIGTNSRKRSLFEAHLRNVSLFDSLSDAERAKIADALEQRAVEQGARVIEQGERGSEFFIVIDGSAEVRKRREADGVEESVGRLGAGDYFGELALLNNAPRAASIVALSPTLRLAALSESAFKRLVGPLAHIMSRHAAEAYGGAPLPSAGLSGSGPSSASVPRAGEDATMGVAPGVAPHDTTSGAPGAGMWVGGLGSSPFGEAPRS</sequence>
<dbReference type="PROSITE" id="PS00889">
    <property type="entry name" value="CNMP_BINDING_2"/>
    <property type="match status" value="2"/>
</dbReference>
<feature type="compositionally biased region" description="Gly residues" evidence="10">
    <location>
        <begin position="502"/>
        <end position="512"/>
    </location>
</feature>
<dbReference type="InterPro" id="IPR050503">
    <property type="entry name" value="cAMP-dep_PK_reg_su-like"/>
</dbReference>
<feature type="compositionally biased region" description="Low complexity" evidence="10">
    <location>
        <begin position="111"/>
        <end position="125"/>
    </location>
</feature>
<feature type="domain" description="Cyclic nucleotide-binding" evidence="11">
    <location>
        <begin position="192"/>
        <end position="334"/>
    </location>
</feature>
<organism evidence="12 13">
    <name type="scientific">Tilletiopsis washingtonensis</name>
    <dbReference type="NCBI Taxonomy" id="58919"/>
    <lineage>
        <taxon>Eukaryota</taxon>
        <taxon>Fungi</taxon>
        <taxon>Dikarya</taxon>
        <taxon>Basidiomycota</taxon>
        <taxon>Ustilaginomycotina</taxon>
        <taxon>Exobasidiomycetes</taxon>
        <taxon>Entylomatales</taxon>
        <taxon>Entylomatales incertae sedis</taxon>
        <taxon>Tilletiopsis</taxon>
    </lineage>
</organism>
<keyword evidence="4 8" id="KW-0116">cAMP-binding</keyword>
<feature type="domain" description="Cyclic nucleotide-binding" evidence="11">
    <location>
        <begin position="337"/>
        <end position="455"/>
    </location>
</feature>
<feature type="binding site" evidence="9">
    <location>
        <position position="417"/>
    </location>
    <ligand>
        <name>3',5'-cyclic AMP</name>
        <dbReference type="ChEBI" id="CHEBI:58165"/>
        <label>2</label>
    </ligand>
</feature>
<protein>
    <recommendedName>
        <fullName evidence="2 8">cAMP-dependent protein kinase regulatory subunit</fullName>
    </recommendedName>
</protein>
<proteinExistence type="inferred from homology"/>
<dbReference type="FunFam" id="2.60.120.10:FF:000039">
    <property type="entry name" value="cAMP-dependent protein kinase regulatory subunit"/>
    <property type="match status" value="1"/>
</dbReference>
<dbReference type="Gene3D" id="2.60.120.10">
    <property type="entry name" value="Jelly Rolls"/>
    <property type="match status" value="2"/>
</dbReference>
<dbReference type="SMART" id="SM00394">
    <property type="entry name" value="RIIa"/>
    <property type="match status" value="1"/>
</dbReference>
<dbReference type="PROSITE" id="PS50042">
    <property type="entry name" value="CNMP_BINDING_3"/>
    <property type="match status" value="2"/>
</dbReference>
<dbReference type="GO" id="GO:0005634">
    <property type="term" value="C:nucleus"/>
    <property type="evidence" value="ECO:0007669"/>
    <property type="project" value="TreeGrafter"/>
</dbReference>
<gene>
    <name evidence="12" type="ORF">FA09DRAFT_298674</name>
</gene>
<dbReference type="GO" id="GO:0005829">
    <property type="term" value="C:cytosol"/>
    <property type="evidence" value="ECO:0007669"/>
    <property type="project" value="TreeGrafter"/>
</dbReference>
<feature type="binding site" evidence="9">
    <location>
        <position position="284"/>
    </location>
    <ligand>
        <name>3',5'-cyclic AMP</name>
        <dbReference type="ChEBI" id="CHEBI:58165"/>
        <label>1</label>
    </ligand>
</feature>
<dbReference type="SMART" id="SM00100">
    <property type="entry name" value="cNMP"/>
    <property type="match status" value="2"/>
</dbReference>
<keyword evidence="3" id="KW-0597">Phosphoprotein</keyword>
<dbReference type="SUPFAM" id="SSF51206">
    <property type="entry name" value="cAMP-binding domain-like"/>
    <property type="match status" value="2"/>
</dbReference>
<evidence type="ECO:0000256" key="10">
    <source>
        <dbReference type="SAM" id="MobiDB-lite"/>
    </source>
</evidence>
<dbReference type="GeneID" id="37267801"/>
<dbReference type="PROSITE" id="PS00888">
    <property type="entry name" value="CNMP_BINDING_1"/>
    <property type="match status" value="2"/>
</dbReference>
<evidence type="ECO:0000313" key="13">
    <source>
        <dbReference type="Proteomes" id="UP000245946"/>
    </source>
</evidence>
<dbReference type="SUPFAM" id="SSF47391">
    <property type="entry name" value="Dimerization-anchoring domain of cAMP-dependent PK regulatory subunit"/>
    <property type="match status" value="1"/>
</dbReference>
<dbReference type="Proteomes" id="UP000245946">
    <property type="component" value="Unassembled WGS sequence"/>
</dbReference>
<evidence type="ECO:0000256" key="4">
    <source>
        <dbReference type="ARBA" id="ARBA00022566"/>
    </source>
</evidence>
<evidence type="ECO:0000256" key="5">
    <source>
        <dbReference type="ARBA" id="ARBA00022737"/>
    </source>
</evidence>
<dbReference type="AlphaFoldDB" id="A0A316Z6M8"/>
<comment type="similarity">
    <text evidence="1 8">Belongs to the cAMP-dependent kinase regulatory chain family.</text>
</comment>
<comment type="subunit">
    <text evidence="8">Tetramer, composed of 2 regulatory (R) and 2 catalytic (C) subunits. In the presence of cAMP it dissociates into 2 active monomeric C subunits and an R dimer.</text>
</comment>
<dbReference type="GO" id="GO:0030552">
    <property type="term" value="F:cAMP binding"/>
    <property type="evidence" value="ECO:0007669"/>
    <property type="project" value="UniProtKB-KW"/>
</dbReference>
<evidence type="ECO:0000256" key="7">
    <source>
        <dbReference type="ARBA" id="ARBA00023149"/>
    </source>
</evidence>
<dbReference type="InterPro" id="IPR000595">
    <property type="entry name" value="cNMP-bd_dom"/>
</dbReference>
<dbReference type="InterPro" id="IPR018490">
    <property type="entry name" value="cNMP-bd_dom_sf"/>
</dbReference>
<dbReference type="PRINTS" id="PR00103">
    <property type="entry name" value="CAMPKINASE"/>
</dbReference>
<dbReference type="GO" id="GO:0005952">
    <property type="term" value="C:cAMP-dependent protein kinase complex"/>
    <property type="evidence" value="ECO:0007669"/>
    <property type="project" value="InterPro"/>
</dbReference>
<dbReference type="GO" id="GO:0004862">
    <property type="term" value="F:cAMP-dependent protein kinase inhibitor activity"/>
    <property type="evidence" value="ECO:0007669"/>
    <property type="project" value="TreeGrafter"/>
</dbReference>
<feature type="binding site" evidence="9">
    <location>
        <position position="293"/>
    </location>
    <ligand>
        <name>3',5'-cyclic AMP</name>
        <dbReference type="ChEBI" id="CHEBI:58165"/>
        <label>1</label>
    </ligand>
</feature>
<dbReference type="InterPro" id="IPR012198">
    <property type="entry name" value="cAMP_dep_PK_reg_su"/>
</dbReference>